<reference evidence="1 2" key="1">
    <citation type="journal article" date="2010" name="Proc. Natl. Acad. Sci. U.S.A.">
        <title>A Nitrospira metagenome illuminates the physiology and evolution of globally important nitrite-oxidizing bacteria.</title>
        <authorList>
            <person name="Lucker S."/>
            <person name="Wagner M."/>
            <person name="Maixner F."/>
            <person name="Pelletier E."/>
            <person name="Koch H."/>
            <person name="Vacherie B."/>
            <person name="Rattei T."/>
            <person name="Sinninghe Damste J."/>
            <person name="Spieck E."/>
            <person name="Le Paslier D."/>
            <person name="Daims H."/>
        </authorList>
    </citation>
    <scope>NUCLEOTIDE SEQUENCE [LARGE SCALE GENOMIC DNA]</scope>
</reference>
<accession>D8PC32</accession>
<dbReference type="PROSITE" id="PS51257">
    <property type="entry name" value="PROKAR_LIPOPROTEIN"/>
    <property type="match status" value="1"/>
</dbReference>
<gene>
    <name evidence="1" type="ORF">NIDE1030</name>
</gene>
<protein>
    <recommendedName>
        <fullName evidence="3">Lipoprotein</fullName>
    </recommendedName>
</protein>
<dbReference type="HOGENOM" id="CLU_2205246_0_0_0"/>
<evidence type="ECO:0008006" key="3">
    <source>
        <dbReference type="Google" id="ProtNLM"/>
    </source>
</evidence>
<sequence>MAYGRCWEGMLAGIVLGLLVLSACSGSSKYFHDAVNEATQEMVGKRYGSPHKTQAAADGGEIWTYFERGSGTAGFGGQVRGGSCRAYVLKFDKQAVLRGWEQQPCQG</sequence>
<name>D8PC32_9BACT</name>
<proteinExistence type="predicted"/>
<evidence type="ECO:0000313" key="2">
    <source>
        <dbReference type="Proteomes" id="UP000001660"/>
    </source>
</evidence>
<keyword evidence="2" id="KW-1185">Reference proteome</keyword>
<organism evidence="1 2">
    <name type="scientific">Nitrospira defluvii</name>
    <dbReference type="NCBI Taxonomy" id="330214"/>
    <lineage>
        <taxon>Bacteria</taxon>
        <taxon>Pseudomonadati</taxon>
        <taxon>Nitrospirota</taxon>
        <taxon>Nitrospiria</taxon>
        <taxon>Nitrospirales</taxon>
        <taxon>Nitrospiraceae</taxon>
        <taxon>Nitrospira</taxon>
    </lineage>
</organism>
<dbReference type="AlphaFoldDB" id="D8PC32"/>
<dbReference type="Proteomes" id="UP000001660">
    <property type="component" value="Chromosome"/>
</dbReference>
<dbReference type="EMBL" id="FP929003">
    <property type="protein sequence ID" value="CBK40791.1"/>
    <property type="molecule type" value="Genomic_DNA"/>
</dbReference>
<dbReference type="KEGG" id="nde:NIDE1030"/>
<evidence type="ECO:0000313" key="1">
    <source>
        <dbReference type="EMBL" id="CBK40791.1"/>
    </source>
</evidence>